<accession>A0A383DMM3</accession>
<reference evidence="2" key="1">
    <citation type="submission" date="2018-05" db="EMBL/GenBank/DDBJ databases">
        <authorList>
            <person name="Lanie J.A."/>
            <person name="Ng W.-L."/>
            <person name="Kazmierczak K.M."/>
            <person name="Andrzejewski T.M."/>
            <person name="Davidsen T.M."/>
            <person name="Wayne K.J."/>
            <person name="Tettelin H."/>
            <person name="Glass J.I."/>
            <person name="Rusch D."/>
            <person name="Podicherti R."/>
            <person name="Tsui H.-C.T."/>
            <person name="Winkler M.E."/>
        </authorList>
    </citation>
    <scope>NUCLEOTIDE SEQUENCE</scope>
</reference>
<gene>
    <name evidence="2" type="ORF">METZ01_LOCUS498423</name>
</gene>
<organism evidence="2">
    <name type="scientific">marine metagenome</name>
    <dbReference type="NCBI Taxonomy" id="408172"/>
    <lineage>
        <taxon>unclassified sequences</taxon>
        <taxon>metagenomes</taxon>
        <taxon>ecological metagenomes</taxon>
    </lineage>
</organism>
<dbReference type="EMBL" id="UINC01218516">
    <property type="protein sequence ID" value="SVE45569.1"/>
    <property type="molecule type" value="Genomic_DNA"/>
</dbReference>
<feature type="domain" description="Branched-chain amino acid ATP-binding cassette transporter C-terminal" evidence="1">
    <location>
        <begin position="9"/>
        <end position="32"/>
    </location>
</feature>
<proteinExistence type="predicted"/>
<dbReference type="AlphaFoldDB" id="A0A383DMM3"/>
<evidence type="ECO:0000259" key="1">
    <source>
        <dbReference type="Pfam" id="PF12399"/>
    </source>
</evidence>
<feature type="non-terminal residue" evidence="2">
    <location>
        <position position="1"/>
    </location>
</feature>
<name>A0A383DMM3_9ZZZZ</name>
<dbReference type="Pfam" id="PF12399">
    <property type="entry name" value="BCA_ABC_TP_C"/>
    <property type="match status" value="1"/>
</dbReference>
<evidence type="ECO:0000313" key="2">
    <source>
        <dbReference type="EMBL" id="SVE45569.1"/>
    </source>
</evidence>
<protein>
    <recommendedName>
        <fullName evidence="1">Branched-chain amino acid ATP-binding cassette transporter C-terminal domain-containing protein</fullName>
    </recommendedName>
</protein>
<dbReference type="InterPro" id="IPR032823">
    <property type="entry name" value="BCA_ABC_TP_C"/>
</dbReference>
<sequence length="37" mass="4224">RAMILSNTKIIAQGTPTQLMNNQNARSAYFGEFFKFN</sequence>